<feature type="region of interest" description="Disordered" evidence="1">
    <location>
        <begin position="254"/>
        <end position="300"/>
    </location>
</feature>
<dbReference type="PANTHER" id="PTHR33137">
    <property type="entry name" value="MEDIATOR OF RNA POLYMERASE II TRANSCRIPTION SUBUNIT 15A-RELATED"/>
    <property type="match status" value="1"/>
</dbReference>
<dbReference type="EMBL" id="JBJXBP010000003">
    <property type="protein sequence ID" value="KAL3841136.1"/>
    <property type="molecule type" value="Genomic_DNA"/>
</dbReference>
<feature type="region of interest" description="Disordered" evidence="1">
    <location>
        <begin position="320"/>
        <end position="379"/>
    </location>
</feature>
<gene>
    <name evidence="2" type="ORF">ACJIZ3_025727</name>
</gene>
<dbReference type="InterPro" id="IPR044661">
    <property type="entry name" value="MED15a/b/c-like"/>
</dbReference>
<evidence type="ECO:0000313" key="2">
    <source>
        <dbReference type="EMBL" id="KAL3841136.1"/>
    </source>
</evidence>
<feature type="compositionally biased region" description="Polar residues" evidence="1">
    <location>
        <begin position="290"/>
        <end position="300"/>
    </location>
</feature>
<reference evidence="2 3" key="1">
    <citation type="submission" date="2024-12" db="EMBL/GenBank/DDBJ databases">
        <title>The unique morphological basis and parallel evolutionary history of personate flowers in Penstemon.</title>
        <authorList>
            <person name="Depatie T.H."/>
            <person name="Wessinger C.A."/>
        </authorList>
    </citation>
    <scope>NUCLEOTIDE SEQUENCE [LARGE SCALE GENOMIC DNA]</scope>
    <source>
        <strain evidence="2">WTNN_2</strain>
        <tissue evidence="2">Leaf</tissue>
    </source>
</reference>
<feature type="compositionally biased region" description="Low complexity" evidence="1">
    <location>
        <begin position="347"/>
        <end position="368"/>
    </location>
</feature>
<feature type="compositionally biased region" description="Polar residues" evidence="1">
    <location>
        <begin position="254"/>
        <end position="280"/>
    </location>
</feature>
<keyword evidence="3" id="KW-1185">Reference proteome</keyword>
<feature type="region of interest" description="Disordered" evidence="1">
    <location>
        <begin position="1"/>
        <end position="28"/>
    </location>
</feature>
<dbReference type="Proteomes" id="UP001634393">
    <property type="component" value="Unassembled WGS sequence"/>
</dbReference>
<evidence type="ECO:0000256" key="1">
    <source>
        <dbReference type="SAM" id="MobiDB-lite"/>
    </source>
</evidence>
<name>A0ABD3TWR5_9LAMI</name>
<organism evidence="2 3">
    <name type="scientific">Penstemon smallii</name>
    <dbReference type="NCBI Taxonomy" id="265156"/>
    <lineage>
        <taxon>Eukaryota</taxon>
        <taxon>Viridiplantae</taxon>
        <taxon>Streptophyta</taxon>
        <taxon>Embryophyta</taxon>
        <taxon>Tracheophyta</taxon>
        <taxon>Spermatophyta</taxon>
        <taxon>Magnoliopsida</taxon>
        <taxon>eudicotyledons</taxon>
        <taxon>Gunneridae</taxon>
        <taxon>Pentapetalae</taxon>
        <taxon>asterids</taxon>
        <taxon>lamiids</taxon>
        <taxon>Lamiales</taxon>
        <taxon>Plantaginaceae</taxon>
        <taxon>Cheloneae</taxon>
        <taxon>Penstemon</taxon>
    </lineage>
</organism>
<dbReference type="AlphaFoldDB" id="A0ABD3TWR5"/>
<dbReference type="PANTHER" id="PTHR33137:SF4">
    <property type="entry name" value="MEDIATOR OF RNA POLYMERASE II TRANSCRIPTION SUBUNIT 15A-RELATED"/>
    <property type="match status" value="1"/>
</dbReference>
<proteinExistence type="predicted"/>
<evidence type="ECO:0000313" key="3">
    <source>
        <dbReference type="Proteomes" id="UP001634393"/>
    </source>
</evidence>
<protein>
    <submittedName>
        <fullName evidence="2">Uncharacterized protein</fullName>
    </submittedName>
</protein>
<accession>A0ABD3TWR5</accession>
<sequence>MDRARQNNNHLSAAASTSNIGPSSMYSNSVRPSEIPYNPVGPSYPSQIETLLNMFPQFHQHQYVQHVAAAERPNIHQLPMHPYYNTYLKDKSHERNQGLFFINTNNNHLNQTNPDIRSFQQIPQQLQMQQLTRTQTGLVPQGVHLGPSQGSTHQVQLANSSDWIDAVYEQFWLMKRMYLPEVVRIHERALELMKVATDLETLARYEKIRANAQDILKYLELPKSEILRPGEEKAYQTMKNIKLYIDSFMQKQPIPTSQSRTEQNVNVPQFYGTPTSSQNADDSHLKRSTTHPSVQVSQGSNLSILQNSVIRPSQINARLDQETSTQNMKKPAQKTNDDTRLRHLIGSNSKNSFLGPSSSSLSVNVSPENPRPSNDVNSEKSPFLRLVQVVKSMASENLNASLLDIEAVTSATDRIGIQGWESNKVIVQDLANDIRNYEDGNFGTGIESRMKRQLTTSSTETEFCDSFGMKRQKKEPKDKLLKEIEETNHKLMEVVVDVMNVKGCVGKTGIDEGTRIRFSYNPIGLFRNTRMASNSRRDTFPYLILELVVKADYPLSSPTILETEPPRCSEDKEGKDMWILAKSKFSLSLRKFSEPISLMDMAKSWDFCAREVYREFAERYGGGHVVLSSGKWETV</sequence>
<comment type="caution">
    <text evidence="2">The sequence shown here is derived from an EMBL/GenBank/DDBJ whole genome shotgun (WGS) entry which is preliminary data.</text>
</comment>